<evidence type="ECO:0008006" key="3">
    <source>
        <dbReference type="Google" id="ProtNLM"/>
    </source>
</evidence>
<sequence>MDNIQKHPLKLYIQDIFRAKQTVENKYIYEIFGIKFKNIMVHGIVTAVYNKCSTTTNLEISDATASVQVYYDTTKSNNNLSNNTIKELLKDFAKASKYHDDNLNCISSLLDLMIKKKDNIMNFIEGDYVSVVGDIFVDEIRNIRMLSAYECKPTSIERDVVWMEELRYLYENFYLWNKISDNTEPPEIT</sequence>
<reference evidence="1 2" key="1">
    <citation type="submission" date="2023-11" db="EMBL/GenBank/DDBJ databases">
        <authorList>
            <person name="Hedman E."/>
            <person name="Englund M."/>
            <person name="Stromberg M."/>
            <person name="Nyberg Akerstrom W."/>
            <person name="Nylinder S."/>
            <person name="Jareborg N."/>
            <person name="Kallberg Y."/>
            <person name="Kronander E."/>
        </authorList>
    </citation>
    <scope>NUCLEOTIDE SEQUENCE [LARGE SCALE GENOMIC DNA]</scope>
</reference>
<evidence type="ECO:0000313" key="2">
    <source>
        <dbReference type="Proteomes" id="UP001314205"/>
    </source>
</evidence>
<organism evidence="1 2">
    <name type="scientific">Parnassius mnemosyne</name>
    <name type="common">clouded apollo</name>
    <dbReference type="NCBI Taxonomy" id="213953"/>
    <lineage>
        <taxon>Eukaryota</taxon>
        <taxon>Metazoa</taxon>
        <taxon>Ecdysozoa</taxon>
        <taxon>Arthropoda</taxon>
        <taxon>Hexapoda</taxon>
        <taxon>Insecta</taxon>
        <taxon>Pterygota</taxon>
        <taxon>Neoptera</taxon>
        <taxon>Endopterygota</taxon>
        <taxon>Lepidoptera</taxon>
        <taxon>Glossata</taxon>
        <taxon>Ditrysia</taxon>
        <taxon>Papilionoidea</taxon>
        <taxon>Papilionidae</taxon>
        <taxon>Parnassiinae</taxon>
        <taxon>Parnassini</taxon>
        <taxon>Parnassius</taxon>
        <taxon>Driopa</taxon>
    </lineage>
</organism>
<dbReference type="Gene3D" id="2.40.50.140">
    <property type="entry name" value="Nucleic acid-binding proteins"/>
    <property type="match status" value="1"/>
</dbReference>
<proteinExistence type="predicted"/>
<protein>
    <recommendedName>
        <fullName evidence="3">CST complex subunit Stn1 N-terminal domain-containing protein</fullName>
    </recommendedName>
</protein>
<evidence type="ECO:0000313" key="1">
    <source>
        <dbReference type="EMBL" id="CAK1595234.1"/>
    </source>
</evidence>
<dbReference type="AlphaFoldDB" id="A0AAV1LLZ9"/>
<dbReference type="InterPro" id="IPR012340">
    <property type="entry name" value="NA-bd_OB-fold"/>
</dbReference>
<dbReference type="Proteomes" id="UP001314205">
    <property type="component" value="Unassembled WGS sequence"/>
</dbReference>
<comment type="caution">
    <text evidence="1">The sequence shown here is derived from an EMBL/GenBank/DDBJ whole genome shotgun (WGS) entry which is preliminary data.</text>
</comment>
<accession>A0AAV1LLZ9</accession>
<name>A0AAV1LLZ9_9NEOP</name>
<keyword evidence="2" id="KW-1185">Reference proteome</keyword>
<dbReference type="EMBL" id="CAVLGL010000091">
    <property type="protein sequence ID" value="CAK1595234.1"/>
    <property type="molecule type" value="Genomic_DNA"/>
</dbReference>
<gene>
    <name evidence="1" type="ORF">PARMNEM_LOCUS14741</name>
</gene>